<dbReference type="Proteomes" id="UP001221142">
    <property type="component" value="Unassembled WGS sequence"/>
</dbReference>
<accession>A0AAD7FHG5</accession>
<protein>
    <submittedName>
        <fullName evidence="2">Uncharacterized protein</fullName>
    </submittedName>
</protein>
<reference evidence="2" key="1">
    <citation type="submission" date="2023-03" db="EMBL/GenBank/DDBJ databases">
        <title>Massive genome expansion in bonnet fungi (Mycena s.s.) driven by repeated elements and novel gene families across ecological guilds.</title>
        <authorList>
            <consortium name="Lawrence Berkeley National Laboratory"/>
            <person name="Harder C.B."/>
            <person name="Miyauchi S."/>
            <person name="Viragh M."/>
            <person name="Kuo A."/>
            <person name="Thoen E."/>
            <person name="Andreopoulos B."/>
            <person name="Lu D."/>
            <person name="Skrede I."/>
            <person name="Drula E."/>
            <person name="Henrissat B."/>
            <person name="Morin E."/>
            <person name="Kohler A."/>
            <person name="Barry K."/>
            <person name="LaButti K."/>
            <person name="Morin E."/>
            <person name="Salamov A."/>
            <person name="Lipzen A."/>
            <person name="Mereny Z."/>
            <person name="Hegedus B."/>
            <person name="Baldrian P."/>
            <person name="Stursova M."/>
            <person name="Weitz H."/>
            <person name="Taylor A."/>
            <person name="Grigoriev I.V."/>
            <person name="Nagy L.G."/>
            <person name="Martin F."/>
            <person name="Kauserud H."/>
        </authorList>
    </citation>
    <scope>NUCLEOTIDE SEQUENCE</scope>
    <source>
        <strain evidence="2">9284</strain>
    </source>
</reference>
<sequence length="176" mass="19134">MPAASPDTFGNAQTLASLVFPANNGPGSETQTSRSDIDKSVVEWLFIVIAVVLILCWCLRRLFNLQQPLSFSDIDLQPVVASADLTFPFPMPSQPPPVHHTERLGHLRQSITTRAADVDAYGRRQGALGEGDVKDLDDLPAYTMDRPPHYRLEEESGASTMAACELADSEAVPGDI</sequence>
<keyword evidence="1" id="KW-0472">Membrane</keyword>
<gene>
    <name evidence="2" type="ORF">FB45DRAFT_1060729</name>
</gene>
<evidence type="ECO:0000313" key="2">
    <source>
        <dbReference type="EMBL" id="KAJ7624413.1"/>
    </source>
</evidence>
<name>A0AAD7FHG5_9AGAR</name>
<organism evidence="2 3">
    <name type="scientific">Roridomyces roridus</name>
    <dbReference type="NCBI Taxonomy" id="1738132"/>
    <lineage>
        <taxon>Eukaryota</taxon>
        <taxon>Fungi</taxon>
        <taxon>Dikarya</taxon>
        <taxon>Basidiomycota</taxon>
        <taxon>Agaricomycotina</taxon>
        <taxon>Agaricomycetes</taxon>
        <taxon>Agaricomycetidae</taxon>
        <taxon>Agaricales</taxon>
        <taxon>Marasmiineae</taxon>
        <taxon>Mycenaceae</taxon>
        <taxon>Roridomyces</taxon>
    </lineage>
</organism>
<proteinExistence type="predicted"/>
<dbReference type="EMBL" id="JARKIF010000013">
    <property type="protein sequence ID" value="KAJ7624413.1"/>
    <property type="molecule type" value="Genomic_DNA"/>
</dbReference>
<keyword evidence="3" id="KW-1185">Reference proteome</keyword>
<keyword evidence="1" id="KW-0812">Transmembrane</keyword>
<feature type="transmembrane region" description="Helical" evidence="1">
    <location>
        <begin position="41"/>
        <end position="59"/>
    </location>
</feature>
<evidence type="ECO:0000256" key="1">
    <source>
        <dbReference type="SAM" id="Phobius"/>
    </source>
</evidence>
<comment type="caution">
    <text evidence="2">The sequence shown here is derived from an EMBL/GenBank/DDBJ whole genome shotgun (WGS) entry which is preliminary data.</text>
</comment>
<evidence type="ECO:0000313" key="3">
    <source>
        <dbReference type="Proteomes" id="UP001221142"/>
    </source>
</evidence>
<keyword evidence="1" id="KW-1133">Transmembrane helix</keyword>
<dbReference type="AlphaFoldDB" id="A0AAD7FHG5"/>